<keyword evidence="5" id="KW-1185">Reference proteome</keyword>
<dbReference type="PANTHER" id="PTHR43464">
    <property type="entry name" value="METHYLTRANSFERASE"/>
    <property type="match status" value="1"/>
</dbReference>
<evidence type="ECO:0000256" key="1">
    <source>
        <dbReference type="ARBA" id="ARBA00022603"/>
    </source>
</evidence>
<keyword evidence="1 4" id="KW-0489">Methyltransferase</keyword>
<keyword evidence="2 4" id="KW-0808">Transferase</keyword>
<evidence type="ECO:0000256" key="2">
    <source>
        <dbReference type="ARBA" id="ARBA00022679"/>
    </source>
</evidence>
<evidence type="ECO:0000256" key="3">
    <source>
        <dbReference type="ARBA" id="ARBA00022691"/>
    </source>
</evidence>
<comment type="caution">
    <text evidence="4">The sequence shown here is derived from an EMBL/GenBank/DDBJ whole genome shotgun (WGS) entry which is preliminary data.</text>
</comment>
<name>A0A5M7BJG9_SACHI</name>
<dbReference type="GO" id="GO:0008168">
    <property type="term" value="F:methyltransferase activity"/>
    <property type="evidence" value="ECO:0007669"/>
    <property type="project" value="UniProtKB-KW"/>
</dbReference>
<dbReference type="Gene3D" id="3.40.50.150">
    <property type="entry name" value="Vaccinia Virus protein VP39"/>
    <property type="match status" value="1"/>
</dbReference>
<dbReference type="InterPro" id="IPR029063">
    <property type="entry name" value="SAM-dependent_MTases_sf"/>
</dbReference>
<dbReference type="CDD" id="cd02440">
    <property type="entry name" value="AdoMet_MTases"/>
    <property type="match status" value="1"/>
</dbReference>
<dbReference type="Pfam" id="PF01209">
    <property type="entry name" value="Ubie_methyltran"/>
    <property type="match status" value="1"/>
</dbReference>
<dbReference type="PANTHER" id="PTHR43464:SF19">
    <property type="entry name" value="UBIQUINONE BIOSYNTHESIS O-METHYLTRANSFERASE, MITOCHONDRIAL"/>
    <property type="match status" value="1"/>
</dbReference>
<dbReference type="RefSeq" id="WP_150069778.1">
    <property type="nucleotide sequence ID" value="NZ_VWPH01000015.1"/>
</dbReference>
<dbReference type="GO" id="GO:0032259">
    <property type="term" value="P:methylation"/>
    <property type="evidence" value="ECO:0007669"/>
    <property type="project" value="UniProtKB-KW"/>
</dbReference>
<dbReference type="AlphaFoldDB" id="A0A5M7BJG9"/>
<keyword evidence="3" id="KW-0949">S-adenosyl-L-methionine</keyword>
<accession>A0A5M7BJG9</accession>
<proteinExistence type="predicted"/>
<organism evidence="4 5">
    <name type="scientific">Saccharopolyspora hirsuta</name>
    <dbReference type="NCBI Taxonomy" id="1837"/>
    <lineage>
        <taxon>Bacteria</taxon>
        <taxon>Bacillati</taxon>
        <taxon>Actinomycetota</taxon>
        <taxon>Actinomycetes</taxon>
        <taxon>Pseudonocardiales</taxon>
        <taxon>Pseudonocardiaceae</taxon>
        <taxon>Saccharopolyspora</taxon>
    </lineage>
</organism>
<gene>
    <name evidence="4" type="ORF">F1721_27890</name>
</gene>
<dbReference type="Proteomes" id="UP000323946">
    <property type="component" value="Unassembled WGS sequence"/>
</dbReference>
<evidence type="ECO:0000313" key="4">
    <source>
        <dbReference type="EMBL" id="KAA5828278.1"/>
    </source>
</evidence>
<sequence length="273" mass="29021">MDADELGARFSATFREFAECTPLVWGPLGDELVADVAPARGDRVLDVCCGAGASAIPAAVATGPTGSVDAVDVAGGLLALGEKFAAQRGLANVRFAEADVTEWQPPDGTDAYDVVQCSFGVFFLPDMDESVRRLVGLLRPGGKFGATVWRAGALEDFGKALFDVAEQYRPQARPPGDGPPEPISRINRPETLLSWLGEIGLAEPAVRTVARAVPLTPEFAWAFVLGSGFRRAVEGMAPERVRALREDFLAQLDERGIRELDITTLVGAGQRPG</sequence>
<protein>
    <submittedName>
        <fullName evidence="4">Class I SAM-dependent methyltransferase</fullName>
    </submittedName>
</protein>
<dbReference type="OrthoDB" id="7032234at2"/>
<evidence type="ECO:0000313" key="5">
    <source>
        <dbReference type="Proteomes" id="UP000323946"/>
    </source>
</evidence>
<dbReference type="EMBL" id="VWPH01000015">
    <property type="protein sequence ID" value="KAA5828278.1"/>
    <property type="molecule type" value="Genomic_DNA"/>
</dbReference>
<reference evidence="4 5" key="1">
    <citation type="submission" date="2019-09" db="EMBL/GenBank/DDBJ databases">
        <title>Draft genome sequence of the thermophilic Saccharopolyspora hirsuta VKM Ac-666T.</title>
        <authorList>
            <person name="Lobastova T.G."/>
            <person name="Fokina V."/>
            <person name="Bragin E.Y."/>
            <person name="Shtratnikova V.Y."/>
            <person name="Starodumova I.P."/>
            <person name="Tarlachkov S.V."/>
            <person name="Donova M.V."/>
        </authorList>
    </citation>
    <scope>NUCLEOTIDE SEQUENCE [LARGE SCALE GENOMIC DNA]</scope>
    <source>
        <strain evidence="4 5">VKM Ac-666</strain>
    </source>
</reference>
<dbReference type="SUPFAM" id="SSF53335">
    <property type="entry name" value="S-adenosyl-L-methionine-dependent methyltransferases"/>
    <property type="match status" value="1"/>
</dbReference>
<dbReference type="SMR" id="A0A5M7BJG9"/>